<comment type="caution">
    <text evidence="4">The sequence shown here is derived from an EMBL/GenBank/DDBJ whole genome shotgun (WGS) entry which is preliminary data.</text>
</comment>
<accession>A0A2V5KP78</accession>
<evidence type="ECO:0000313" key="5">
    <source>
        <dbReference type="Proteomes" id="UP000247476"/>
    </source>
</evidence>
<organism evidence="4 5">
    <name type="scientific">Paenibacillus flagellatus</name>
    <dbReference type="NCBI Taxonomy" id="2211139"/>
    <lineage>
        <taxon>Bacteria</taxon>
        <taxon>Bacillati</taxon>
        <taxon>Bacillota</taxon>
        <taxon>Bacilli</taxon>
        <taxon>Bacillales</taxon>
        <taxon>Paenibacillaceae</taxon>
        <taxon>Paenibacillus</taxon>
    </lineage>
</organism>
<keyword evidence="3" id="KW-0732">Signal</keyword>
<keyword evidence="5" id="KW-1185">Reference proteome</keyword>
<feature type="region of interest" description="Disordered" evidence="2">
    <location>
        <begin position="199"/>
        <end position="219"/>
    </location>
</feature>
<reference evidence="4 5" key="1">
    <citation type="submission" date="2018-05" db="EMBL/GenBank/DDBJ databases">
        <title>Paenibacillus flagellatus sp. nov., isolated from selenium mineral soil.</title>
        <authorList>
            <person name="Dai X."/>
        </authorList>
    </citation>
    <scope>NUCLEOTIDE SEQUENCE [LARGE SCALE GENOMIC DNA]</scope>
    <source>
        <strain evidence="4 5">DXL2</strain>
    </source>
</reference>
<dbReference type="Proteomes" id="UP000247476">
    <property type="component" value="Unassembled WGS sequence"/>
</dbReference>
<feature type="chain" id="PRO_5015897690" evidence="3">
    <location>
        <begin position="27"/>
        <end position="271"/>
    </location>
</feature>
<feature type="coiled-coil region" evidence="1">
    <location>
        <begin position="61"/>
        <end position="139"/>
    </location>
</feature>
<evidence type="ECO:0000256" key="2">
    <source>
        <dbReference type="SAM" id="MobiDB-lite"/>
    </source>
</evidence>
<gene>
    <name evidence="4" type="ORF">DLM86_01955</name>
</gene>
<dbReference type="AlphaFoldDB" id="A0A2V5KP78"/>
<keyword evidence="1" id="KW-0175">Coiled coil</keyword>
<feature type="signal peptide" evidence="3">
    <location>
        <begin position="1"/>
        <end position="26"/>
    </location>
</feature>
<evidence type="ECO:0000313" key="4">
    <source>
        <dbReference type="EMBL" id="PYI57230.1"/>
    </source>
</evidence>
<evidence type="ECO:0000256" key="1">
    <source>
        <dbReference type="SAM" id="Coils"/>
    </source>
</evidence>
<dbReference type="EMBL" id="QJVJ01000001">
    <property type="protein sequence ID" value="PYI57230.1"/>
    <property type="molecule type" value="Genomic_DNA"/>
</dbReference>
<proteinExistence type="predicted"/>
<protein>
    <submittedName>
        <fullName evidence="4">Uncharacterized protein</fullName>
    </submittedName>
</protein>
<name>A0A2V5KP78_9BACL</name>
<dbReference type="RefSeq" id="WP_110838269.1">
    <property type="nucleotide sequence ID" value="NZ_QJVJ01000001.1"/>
</dbReference>
<sequence>MGKGRVWAAATAALLAIATASPVASAASYELSATAKAAFDKMAANAGGTLQQKLTAQYGELLSLQRQERSLEEAVKTLQKSNDEALSDVRARIKQIDAAKLEKLKQEADRTKERYKPLLEQYTALNKRLEAARAMKSKELSALLRLQADAMKPAVQLAKLDIQAKDNALQTAKRSVSDKQKAIRGTLAGIEPLEAKIRAERDAESAQKKQAAADWKSFPPHVKQADARAAANTLEALVARYRQMVDRKEAIRGLETQISSVIAKAKEQIPG</sequence>
<dbReference type="OrthoDB" id="2679013at2"/>
<evidence type="ECO:0000256" key="3">
    <source>
        <dbReference type="SAM" id="SignalP"/>
    </source>
</evidence>